<dbReference type="Gene3D" id="3.60.40.10">
    <property type="entry name" value="PPM-type phosphatase domain"/>
    <property type="match status" value="1"/>
</dbReference>
<evidence type="ECO:0000256" key="19">
    <source>
        <dbReference type="ARBA" id="ARBA00022842"/>
    </source>
</evidence>
<dbReference type="SMART" id="SM00332">
    <property type="entry name" value="PP2Cc"/>
    <property type="match status" value="1"/>
</dbReference>
<dbReference type="GO" id="GO:0030496">
    <property type="term" value="C:midbody"/>
    <property type="evidence" value="ECO:0007669"/>
    <property type="project" value="UniProtKB-SubCell"/>
</dbReference>
<keyword evidence="18" id="KW-0995">Kinetochore</keyword>
<dbReference type="PRINTS" id="PR00114">
    <property type="entry name" value="STPHPHTASE"/>
</dbReference>
<evidence type="ECO:0000256" key="26">
    <source>
        <dbReference type="ARBA" id="ARBA00023211"/>
    </source>
</evidence>
<dbReference type="InterPro" id="IPR027359">
    <property type="entry name" value="Volt_channel_dom_sf"/>
</dbReference>
<dbReference type="PROSITE" id="PS00125">
    <property type="entry name" value="SER_THR_PHOSPHATASE"/>
    <property type="match status" value="1"/>
</dbReference>
<dbReference type="EMBL" id="JAINUG010000262">
    <property type="protein sequence ID" value="KAJ8384928.1"/>
    <property type="molecule type" value="Genomic_DNA"/>
</dbReference>
<keyword evidence="16" id="KW-0479">Metal-binding</keyword>
<comment type="similarity">
    <text evidence="9">Belongs to the PPP phosphatase family. PP-1 subfamily.</text>
</comment>
<sequence>MCRAVFLACIPPQAGGLLAHGQGGERQKWSGQGRAQTRILTFHCPPAGTDRDTDPPRSTDQDTDLRAMRGSKPGKNVQLQENEIRGLCLKSREIFLSQPILLELEAPLKICGDIHGQYYDLLRLFEYGGYPPESNYLFLGDYVDRGKQSLETICLLLAYKIKYPENFFLLRGNHECASINRIYGFYDECKRRYNIKLWKTFTDCFNCLPIAAIVDEKIFCCHGGLSPDLQSMEQIRRIMRPTDVPDQGLLCDLLWSDPDKDVLGWGENDRGVSFTFGAEVVAKFLHKHDLDLICRAHQVVEDGYEFFAKRQLVTLFSAPNYCGEFDNAGAMMSVDETLMCSFQCRTRAVTTPEEEKETDLGYRIQQEPVAAMSRYLRHFTAVGDDEDSITQWQEEELQEACEDLGPTVGQGAEPITFRNSLRRLFSSERFQVAVVVLVILDALFVLCELLMDLSIIKADQGRIAPQVFHYLSLTLLTFFMVELAGKLFAYQLEFFRHKFEVFDAVVVVVSFILEIVYVSSEDAFDGMGLLILLRLWRVARIINGILISVKNRAHHKAQKLKETNDHLVHQVNDLQQLHSTAGAAGRCINPKPDRGAQPCGPQAVLFCPGALQEGQAPVPVQQKSRAAVLQAETRVCPHLHKCDAELLLYGHRTQLHGPQDGCRSGTQHLPPPVPHLEHHIVAHHTLTIPKQHWCKLGCIGGVQSRARPVQRLQGDGGQIYAHQLGDKPGGGRVTGQHVSERVIFRDGRVSQSCSKRKDRMHRVVWSCRNAGTGVGEGTGSLTVYPGGFWGSSLVNVSPPPVELKKNPANRLKRASKFPSVGTVGVPNDSPASLVARAVLGGLAQTDSRDYSLVTASCGFGKDFRKGILKKGMCFGDDACFIARHRSADVLGVADGVGGWRDYGVDPSQFSLTLMRTCERLVKEGRFTACSPVGILTTSYYELLQNKVPLLGSSTACIVVLDRQSHRLHTANLGDSGFLVVRGGEVVHRSDEQQHYFNTPFQLSIPPPEAEGTVLRDSPEAADQSSFDVQLGDIILTATDGLFDNMPDYMILQELKKLKNSNYESVQQTARSIAEQAHELAYDPNYMSPFAQFACDNGLNVRGGKPDDITVLLSIVAEYTD</sequence>
<dbReference type="EC" id="3.1.3.16" evidence="32"/>
<dbReference type="SMART" id="SM00156">
    <property type="entry name" value="PP2Ac"/>
    <property type="match status" value="1"/>
</dbReference>
<comment type="catalytic activity">
    <reaction evidence="30">
        <text>O-phospho-L-seryl-[protein] + H2O = L-seryl-[protein] + phosphate</text>
        <dbReference type="Rhea" id="RHEA:20629"/>
        <dbReference type="Rhea" id="RHEA-COMP:9863"/>
        <dbReference type="Rhea" id="RHEA-COMP:11604"/>
        <dbReference type="ChEBI" id="CHEBI:15377"/>
        <dbReference type="ChEBI" id="CHEBI:29999"/>
        <dbReference type="ChEBI" id="CHEBI:43474"/>
        <dbReference type="ChEBI" id="CHEBI:83421"/>
        <dbReference type="EC" id="3.1.3.16"/>
    </reaction>
</comment>
<dbReference type="GO" id="GO:0034702">
    <property type="term" value="C:monoatomic ion channel complex"/>
    <property type="evidence" value="ECO:0007669"/>
    <property type="project" value="UniProtKB-KW"/>
</dbReference>
<dbReference type="CDD" id="cd07414">
    <property type="entry name" value="MPP_PP1_PPKL"/>
    <property type="match status" value="1"/>
</dbReference>
<feature type="transmembrane region" description="Helical" evidence="34">
    <location>
        <begin position="432"/>
        <end position="456"/>
    </location>
</feature>
<evidence type="ECO:0000256" key="2">
    <source>
        <dbReference type="ARBA" id="ARBA00001946"/>
    </source>
</evidence>
<protein>
    <recommendedName>
        <fullName evidence="32">Serine/threonine-protein phosphatase</fullName>
        <ecNumber evidence="32">3.1.3.16</ecNumber>
    </recommendedName>
</protein>
<feature type="region of interest" description="Disordered" evidence="33">
    <location>
        <begin position="43"/>
        <end position="75"/>
    </location>
</feature>
<keyword evidence="17 32" id="KW-0378">Hydrolase</keyword>
<keyword evidence="21" id="KW-0904">Protein phosphatase</keyword>
<evidence type="ECO:0000256" key="15">
    <source>
        <dbReference type="ARBA" id="ARBA00022692"/>
    </source>
</evidence>
<evidence type="ECO:0000256" key="7">
    <source>
        <dbReference type="ARBA" id="ARBA00004642"/>
    </source>
</evidence>
<evidence type="ECO:0000256" key="27">
    <source>
        <dbReference type="ARBA" id="ARBA00023277"/>
    </source>
</evidence>
<dbReference type="InterPro" id="IPR031675">
    <property type="entry name" value="STPPase_N"/>
</dbReference>
<evidence type="ECO:0000256" key="22">
    <source>
        <dbReference type="ARBA" id="ARBA00022989"/>
    </source>
</evidence>
<evidence type="ECO:0000256" key="18">
    <source>
        <dbReference type="ARBA" id="ARBA00022838"/>
    </source>
</evidence>
<keyword evidence="28" id="KW-0407">Ion channel</keyword>
<comment type="catalytic activity">
    <reaction evidence="31 32">
        <text>O-phospho-L-threonyl-[protein] + H2O = L-threonyl-[protein] + phosphate</text>
        <dbReference type="Rhea" id="RHEA:47004"/>
        <dbReference type="Rhea" id="RHEA-COMP:11060"/>
        <dbReference type="Rhea" id="RHEA-COMP:11605"/>
        <dbReference type="ChEBI" id="CHEBI:15377"/>
        <dbReference type="ChEBI" id="CHEBI:30013"/>
        <dbReference type="ChEBI" id="CHEBI:43474"/>
        <dbReference type="ChEBI" id="CHEBI:61977"/>
        <dbReference type="EC" id="3.1.3.16"/>
    </reaction>
</comment>
<keyword evidence="37" id="KW-1185">Reference proteome</keyword>
<dbReference type="GO" id="GO:0032154">
    <property type="term" value="C:cleavage furrow"/>
    <property type="evidence" value="ECO:0007669"/>
    <property type="project" value="UniProtKB-SubCell"/>
</dbReference>
<keyword evidence="27" id="KW-0119">Carbohydrate metabolism</keyword>
<keyword evidence="29" id="KW-0131">Cell cycle</keyword>
<dbReference type="GO" id="GO:0005977">
    <property type="term" value="P:glycogen metabolic process"/>
    <property type="evidence" value="ECO:0007669"/>
    <property type="project" value="UniProtKB-KW"/>
</dbReference>
<comment type="cofactor">
    <cofactor evidence="2">
        <name>Mg(2+)</name>
        <dbReference type="ChEBI" id="CHEBI:18420"/>
    </cofactor>
</comment>
<organism evidence="36 37">
    <name type="scientific">Aldrovandia affinis</name>
    <dbReference type="NCBI Taxonomy" id="143900"/>
    <lineage>
        <taxon>Eukaryota</taxon>
        <taxon>Metazoa</taxon>
        <taxon>Chordata</taxon>
        <taxon>Craniata</taxon>
        <taxon>Vertebrata</taxon>
        <taxon>Euteleostomi</taxon>
        <taxon>Actinopterygii</taxon>
        <taxon>Neopterygii</taxon>
        <taxon>Teleostei</taxon>
        <taxon>Notacanthiformes</taxon>
        <taxon>Halosauridae</taxon>
        <taxon>Aldrovandia</taxon>
    </lineage>
</organism>
<dbReference type="Pfam" id="PF00520">
    <property type="entry name" value="Ion_trans"/>
    <property type="match status" value="1"/>
</dbReference>
<evidence type="ECO:0000256" key="32">
    <source>
        <dbReference type="RuleBase" id="RU004273"/>
    </source>
</evidence>
<evidence type="ECO:0000256" key="3">
    <source>
        <dbReference type="ARBA" id="ARBA00004214"/>
    </source>
</evidence>
<evidence type="ECO:0000256" key="10">
    <source>
        <dbReference type="ARBA" id="ARBA00006702"/>
    </source>
</evidence>
<dbReference type="PROSITE" id="PS51746">
    <property type="entry name" value="PPM_2"/>
    <property type="match status" value="1"/>
</dbReference>
<evidence type="ECO:0000256" key="8">
    <source>
        <dbReference type="ARBA" id="ARBA00004651"/>
    </source>
</evidence>
<evidence type="ECO:0000256" key="34">
    <source>
        <dbReference type="SAM" id="Phobius"/>
    </source>
</evidence>
<dbReference type="SUPFAM" id="SSF56300">
    <property type="entry name" value="Metallo-dependent phosphatases"/>
    <property type="match status" value="1"/>
</dbReference>
<dbReference type="GO" id="GO:0005737">
    <property type="term" value="C:cytoplasm"/>
    <property type="evidence" value="ECO:0007669"/>
    <property type="project" value="TreeGrafter"/>
</dbReference>
<dbReference type="FunFam" id="3.60.21.10:FF:000004">
    <property type="entry name" value="Serine/threonine-protein phosphatase"/>
    <property type="match status" value="1"/>
</dbReference>
<evidence type="ECO:0000256" key="1">
    <source>
        <dbReference type="ARBA" id="ARBA00001936"/>
    </source>
</evidence>
<keyword evidence="23" id="KW-0175">Coiled coil</keyword>
<dbReference type="GO" id="GO:0051301">
    <property type="term" value="P:cell division"/>
    <property type="evidence" value="ECO:0007669"/>
    <property type="project" value="UniProtKB-KW"/>
</dbReference>
<comment type="cofactor">
    <cofactor evidence="1">
        <name>Mn(2+)</name>
        <dbReference type="ChEBI" id="CHEBI:29035"/>
    </cofactor>
</comment>
<dbReference type="InterPro" id="IPR036457">
    <property type="entry name" value="PPM-type-like_dom_sf"/>
</dbReference>
<evidence type="ECO:0000256" key="29">
    <source>
        <dbReference type="ARBA" id="ARBA00023306"/>
    </source>
</evidence>
<dbReference type="InterPro" id="IPR001932">
    <property type="entry name" value="PPM-type_phosphatase-like_dom"/>
</dbReference>
<keyword evidence="11" id="KW-0813">Transport</keyword>
<evidence type="ECO:0000256" key="12">
    <source>
        <dbReference type="ARBA" id="ARBA00022475"/>
    </source>
</evidence>
<evidence type="ECO:0000256" key="25">
    <source>
        <dbReference type="ARBA" id="ARBA00023136"/>
    </source>
</evidence>
<evidence type="ECO:0000256" key="30">
    <source>
        <dbReference type="ARBA" id="ARBA00047761"/>
    </source>
</evidence>
<dbReference type="FunFam" id="3.60.40.10:FF:000009">
    <property type="entry name" value="Blast:Protein phosphatase PTC7 homolog"/>
    <property type="match status" value="1"/>
</dbReference>
<keyword evidence="25 34" id="KW-0472">Membrane</keyword>
<dbReference type="GO" id="GO:0005730">
    <property type="term" value="C:nucleolus"/>
    <property type="evidence" value="ECO:0007669"/>
    <property type="project" value="UniProtKB-SubCell"/>
</dbReference>
<evidence type="ECO:0000256" key="6">
    <source>
        <dbReference type="ARBA" id="ARBA00004629"/>
    </source>
</evidence>
<evidence type="ECO:0000259" key="35">
    <source>
        <dbReference type="PROSITE" id="PS51746"/>
    </source>
</evidence>
<dbReference type="InterPro" id="IPR029052">
    <property type="entry name" value="Metallo-depent_PP-like"/>
</dbReference>
<dbReference type="SUPFAM" id="SSF81324">
    <property type="entry name" value="Voltage-gated potassium channels"/>
    <property type="match status" value="1"/>
</dbReference>
<dbReference type="FunFam" id="1.20.120.350:FF:000054">
    <property type="entry name" value="voltage-gated hydrogen channel 1"/>
    <property type="match status" value="1"/>
</dbReference>
<feature type="transmembrane region" description="Helical" evidence="34">
    <location>
        <begin position="468"/>
        <end position="489"/>
    </location>
</feature>
<keyword evidence="13" id="KW-0321">Glycogen metabolism</keyword>
<dbReference type="Gene3D" id="3.60.21.10">
    <property type="match status" value="1"/>
</dbReference>
<feature type="domain" description="PPM-type phosphatase" evidence="35">
    <location>
        <begin position="849"/>
        <end position="1115"/>
    </location>
</feature>
<evidence type="ECO:0000256" key="5">
    <source>
        <dbReference type="ARBA" id="ARBA00004626"/>
    </source>
</evidence>
<dbReference type="GO" id="GO:0030171">
    <property type="term" value="F:voltage-gated proton channel activity"/>
    <property type="evidence" value="ECO:0007669"/>
    <property type="project" value="UniProtKB-ARBA"/>
</dbReference>
<evidence type="ECO:0000256" key="23">
    <source>
        <dbReference type="ARBA" id="ARBA00023054"/>
    </source>
</evidence>
<dbReference type="InterPro" id="IPR050341">
    <property type="entry name" value="PP1_catalytic_subunit"/>
</dbReference>
<keyword evidence="14" id="KW-0132">Cell division</keyword>
<dbReference type="SMART" id="SM00331">
    <property type="entry name" value="PP2C_SIG"/>
    <property type="match status" value="1"/>
</dbReference>
<dbReference type="Pfam" id="PF16891">
    <property type="entry name" value="STPPase_N"/>
    <property type="match status" value="1"/>
</dbReference>
<keyword evidence="19" id="KW-0460">Magnesium</keyword>
<evidence type="ECO:0000256" key="9">
    <source>
        <dbReference type="ARBA" id="ARBA00005333"/>
    </source>
</evidence>
<keyword evidence="15 34" id="KW-0812">Transmembrane</keyword>
<dbReference type="InterPro" id="IPR005821">
    <property type="entry name" value="Ion_trans_dom"/>
</dbReference>
<evidence type="ECO:0000256" key="16">
    <source>
        <dbReference type="ARBA" id="ARBA00022723"/>
    </source>
</evidence>
<dbReference type="Pfam" id="PF07228">
    <property type="entry name" value="SpoIIE"/>
    <property type="match status" value="1"/>
</dbReference>
<comment type="similarity">
    <text evidence="10">Belongs to the PP2C family.</text>
</comment>
<dbReference type="PANTHER" id="PTHR11668:SF300">
    <property type="entry name" value="SERINE_THREONINE-PROTEIN PHOSPHATASE"/>
    <property type="match status" value="1"/>
</dbReference>
<gene>
    <name evidence="36" type="ORF">AAFF_G00197360</name>
</gene>
<keyword evidence="24" id="KW-0406">Ion transport</keyword>
<proteinExistence type="inferred from homology"/>
<evidence type="ECO:0000256" key="13">
    <source>
        <dbReference type="ARBA" id="ARBA00022600"/>
    </source>
</evidence>
<keyword evidence="22 34" id="KW-1133">Transmembrane helix</keyword>
<feature type="compositionally biased region" description="Basic and acidic residues" evidence="33">
    <location>
        <begin position="49"/>
        <end position="67"/>
    </location>
</feature>
<keyword evidence="12" id="KW-1003">Cell membrane</keyword>
<dbReference type="Gene3D" id="1.20.120.350">
    <property type="entry name" value="Voltage-gated potassium channels. Chain C"/>
    <property type="match status" value="1"/>
</dbReference>
<evidence type="ECO:0000256" key="33">
    <source>
        <dbReference type="SAM" id="MobiDB-lite"/>
    </source>
</evidence>
<dbReference type="InterPro" id="IPR006186">
    <property type="entry name" value="Ser/Thr-sp_prot-phosphatase"/>
</dbReference>
<evidence type="ECO:0000256" key="20">
    <source>
        <dbReference type="ARBA" id="ARBA00022882"/>
    </source>
</evidence>
<dbReference type="PANTHER" id="PTHR11668">
    <property type="entry name" value="SERINE/THREONINE PROTEIN PHOSPHATASE"/>
    <property type="match status" value="1"/>
</dbReference>
<dbReference type="GO" id="GO:0005654">
    <property type="term" value="C:nucleoplasm"/>
    <property type="evidence" value="ECO:0007669"/>
    <property type="project" value="UniProtKB-SubCell"/>
</dbReference>
<dbReference type="GO" id="GO:0010043">
    <property type="term" value="P:response to zinc ion"/>
    <property type="evidence" value="ECO:0007669"/>
    <property type="project" value="UniProtKB-ARBA"/>
</dbReference>
<dbReference type="GO" id="GO:0000776">
    <property type="term" value="C:kinetochore"/>
    <property type="evidence" value="ECO:0007669"/>
    <property type="project" value="UniProtKB-KW"/>
</dbReference>
<evidence type="ECO:0000256" key="31">
    <source>
        <dbReference type="ARBA" id="ARBA00048336"/>
    </source>
</evidence>
<dbReference type="AlphaFoldDB" id="A0AAD7W695"/>
<evidence type="ECO:0000256" key="11">
    <source>
        <dbReference type="ARBA" id="ARBA00022448"/>
    </source>
</evidence>
<evidence type="ECO:0000256" key="28">
    <source>
        <dbReference type="ARBA" id="ARBA00023303"/>
    </source>
</evidence>
<dbReference type="Pfam" id="PF00149">
    <property type="entry name" value="Metallophos"/>
    <property type="match status" value="1"/>
</dbReference>
<evidence type="ECO:0000256" key="21">
    <source>
        <dbReference type="ARBA" id="ARBA00022912"/>
    </source>
</evidence>
<evidence type="ECO:0000256" key="17">
    <source>
        <dbReference type="ARBA" id="ARBA00022801"/>
    </source>
</evidence>
<dbReference type="InterPro" id="IPR004843">
    <property type="entry name" value="Calcineurin-like_PHP"/>
</dbReference>
<dbReference type="SUPFAM" id="SSF81606">
    <property type="entry name" value="PP2C-like"/>
    <property type="match status" value="1"/>
</dbReference>
<evidence type="ECO:0000313" key="37">
    <source>
        <dbReference type="Proteomes" id="UP001221898"/>
    </source>
</evidence>
<keyword evidence="26" id="KW-0464">Manganese</keyword>
<reference evidence="36" key="1">
    <citation type="journal article" date="2023" name="Science">
        <title>Genome structures resolve the early diversification of teleost fishes.</title>
        <authorList>
            <person name="Parey E."/>
            <person name="Louis A."/>
            <person name="Montfort J."/>
            <person name="Bouchez O."/>
            <person name="Roques C."/>
            <person name="Iampietro C."/>
            <person name="Lluch J."/>
            <person name="Castinel A."/>
            <person name="Donnadieu C."/>
            <person name="Desvignes T."/>
            <person name="Floi Bucao C."/>
            <person name="Jouanno E."/>
            <person name="Wen M."/>
            <person name="Mejri S."/>
            <person name="Dirks R."/>
            <person name="Jansen H."/>
            <person name="Henkel C."/>
            <person name="Chen W.J."/>
            <person name="Zahm M."/>
            <person name="Cabau C."/>
            <person name="Klopp C."/>
            <person name="Thompson A.W."/>
            <person name="Robinson-Rechavi M."/>
            <person name="Braasch I."/>
            <person name="Lecointre G."/>
            <person name="Bobe J."/>
            <person name="Postlethwait J.H."/>
            <person name="Berthelot C."/>
            <person name="Roest Crollius H."/>
            <person name="Guiguen Y."/>
        </authorList>
    </citation>
    <scope>NUCLEOTIDE SEQUENCE</scope>
    <source>
        <strain evidence="36">NC1722</strain>
    </source>
</reference>
<name>A0AAD7W695_9TELE</name>
<evidence type="ECO:0000256" key="4">
    <source>
        <dbReference type="ARBA" id="ARBA00004604"/>
    </source>
</evidence>
<comment type="subcellular location">
    <subcellularLocation>
        <location evidence="8">Cell membrane</location>
        <topology evidence="8">Multi-pass membrane protein</topology>
    </subcellularLocation>
    <subcellularLocation>
        <location evidence="6">Chromosome</location>
        <location evidence="6">Centromere</location>
        <location evidence="6">Kinetochore</location>
    </subcellularLocation>
    <subcellularLocation>
        <location evidence="5">Cleavage furrow</location>
    </subcellularLocation>
    <subcellularLocation>
        <location evidence="3">Midbody</location>
    </subcellularLocation>
    <subcellularLocation>
        <location evidence="4">Nucleus</location>
        <location evidence="4">Nucleolus</location>
    </subcellularLocation>
    <subcellularLocation>
        <location evidence="7">Nucleus</location>
        <location evidence="7">Nucleoplasm</location>
    </subcellularLocation>
</comment>
<dbReference type="Proteomes" id="UP001221898">
    <property type="component" value="Unassembled WGS sequence"/>
</dbReference>
<dbReference type="GO" id="GO:0004722">
    <property type="term" value="F:protein serine/threonine phosphatase activity"/>
    <property type="evidence" value="ECO:0007669"/>
    <property type="project" value="UniProtKB-EC"/>
</dbReference>
<accession>A0AAD7W695</accession>
<dbReference type="GO" id="GO:0046872">
    <property type="term" value="F:metal ion binding"/>
    <property type="evidence" value="ECO:0007669"/>
    <property type="project" value="UniProtKB-KW"/>
</dbReference>
<keyword evidence="20" id="KW-0851">Voltage-gated channel</keyword>
<comment type="caution">
    <text evidence="36">The sequence shown here is derived from an EMBL/GenBank/DDBJ whole genome shotgun (WGS) entry which is preliminary data.</text>
</comment>
<evidence type="ECO:0000256" key="24">
    <source>
        <dbReference type="ARBA" id="ARBA00023065"/>
    </source>
</evidence>
<evidence type="ECO:0000256" key="14">
    <source>
        <dbReference type="ARBA" id="ARBA00022618"/>
    </source>
</evidence>
<evidence type="ECO:0000313" key="36">
    <source>
        <dbReference type="EMBL" id="KAJ8384928.1"/>
    </source>
</evidence>